<evidence type="ECO:0000313" key="2">
    <source>
        <dbReference type="EMBL" id="KAL2739902.1"/>
    </source>
</evidence>
<organism evidence="2 3">
    <name type="scientific">Vespula maculifrons</name>
    <name type="common">Eastern yellow jacket</name>
    <name type="synonym">Wasp</name>
    <dbReference type="NCBI Taxonomy" id="7453"/>
    <lineage>
        <taxon>Eukaryota</taxon>
        <taxon>Metazoa</taxon>
        <taxon>Ecdysozoa</taxon>
        <taxon>Arthropoda</taxon>
        <taxon>Hexapoda</taxon>
        <taxon>Insecta</taxon>
        <taxon>Pterygota</taxon>
        <taxon>Neoptera</taxon>
        <taxon>Endopterygota</taxon>
        <taxon>Hymenoptera</taxon>
        <taxon>Apocrita</taxon>
        <taxon>Aculeata</taxon>
        <taxon>Vespoidea</taxon>
        <taxon>Vespidae</taxon>
        <taxon>Vespinae</taxon>
        <taxon>Vespula</taxon>
    </lineage>
</organism>
<sequence>MGKRKRQRKREDTVRRGIIPEPISIRVISLGYTYICSTIRRRRKEEGRRSKGGTGSQGLGVLSAPSCARLPVRGRG</sequence>
<dbReference type="AlphaFoldDB" id="A0ABD2C4E4"/>
<evidence type="ECO:0000256" key="1">
    <source>
        <dbReference type="SAM" id="MobiDB-lite"/>
    </source>
</evidence>
<evidence type="ECO:0000313" key="3">
    <source>
        <dbReference type="Proteomes" id="UP001607303"/>
    </source>
</evidence>
<comment type="caution">
    <text evidence="2">The sequence shown here is derived from an EMBL/GenBank/DDBJ whole genome shotgun (WGS) entry which is preliminary data.</text>
</comment>
<dbReference type="Proteomes" id="UP001607303">
    <property type="component" value="Unassembled WGS sequence"/>
</dbReference>
<dbReference type="EMBL" id="JAYRBN010000061">
    <property type="protein sequence ID" value="KAL2739902.1"/>
    <property type="molecule type" value="Genomic_DNA"/>
</dbReference>
<protein>
    <submittedName>
        <fullName evidence="2">Uncharacterized protein</fullName>
    </submittedName>
</protein>
<feature type="region of interest" description="Disordered" evidence="1">
    <location>
        <begin position="41"/>
        <end position="76"/>
    </location>
</feature>
<proteinExistence type="predicted"/>
<reference evidence="2 3" key="1">
    <citation type="journal article" date="2024" name="Ann. Entomol. Soc. Am.">
        <title>Genomic analyses of the southern and eastern yellowjacket wasps (Hymenoptera: Vespidae) reveal evolutionary signatures of social life.</title>
        <authorList>
            <person name="Catto M.A."/>
            <person name="Caine P.B."/>
            <person name="Orr S.E."/>
            <person name="Hunt B.G."/>
            <person name="Goodisman M.A.D."/>
        </authorList>
    </citation>
    <scope>NUCLEOTIDE SEQUENCE [LARGE SCALE GENOMIC DNA]</scope>
    <source>
        <strain evidence="2">232</strain>
        <tissue evidence="2">Head and thorax</tissue>
    </source>
</reference>
<keyword evidence="3" id="KW-1185">Reference proteome</keyword>
<gene>
    <name evidence="2" type="ORF">V1477_011291</name>
</gene>
<accession>A0ABD2C4E4</accession>
<name>A0ABD2C4E4_VESMC</name>